<dbReference type="SUPFAM" id="SSF49785">
    <property type="entry name" value="Galactose-binding domain-like"/>
    <property type="match status" value="1"/>
</dbReference>
<name>A0A4U0EP78_9FLAO</name>
<dbReference type="Pfam" id="PF08547">
    <property type="entry name" value="CIA30"/>
    <property type="match status" value="1"/>
</dbReference>
<organism evidence="3 4">
    <name type="scientific">Pontimicrobium aquaticum</name>
    <dbReference type="NCBI Taxonomy" id="2565367"/>
    <lineage>
        <taxon>Bacteria</taxon>
        <taxon>Pseudomonadati</taxon>
        <taxon>Bacteroidota</taxon>
        <taxon>Flavobacteriia</taxon>
        <taxon>Flavobacteriales</taxon>
        <taxon>Flavobacteriaceae</taxon>
        <taxon>Pontimicrobium</taxon>
    </lineage>
</organism>
<dbReference type="PANTHER" id="PTHR13194:SF19">
    <property type="entry name" value="NAD(P)-BINDING ROSSMANN-FOLD SUPERFAMILY PROTEIN"/>
    <property type="match status" value="1"/>
</dbReference>
<dbReference type="Gene3D" id="2.60.120.430">
    <property type="entry name" value="Galactose-binding lectin"/>
    <property type="match status" value="1"/>
</dbReference>
<sequence>MIFLTNITQIQPLNTIYNFKESKSVQDWYIVDDRVMGGLSKGNIKISDSGTAIYYGDVTTANNGGFSSLRHQFKSKNVSNYKAVVIRLKGDEKTYQFRIKSNINQRYSYVSSFKTNREWETIIIPFENFVPQFRGYRVNVPKYDGKQMQEIAFLLGNKLNESFQLEIESINLVK</sequence>
<comment type="caution">
    <text evidence="3">The sequence shown here is derived from an EMBL/GenBank/DDBJ whole genome shotgun (WGS) entry which is preliminary data.</text>
</comment>
<gene>
    <name evidence="3" type="ORF">E5167_12780</name>
</gene>
<comment type="similarity">
    <text evidence="1">Belongs to the CIA30 family.</text>
</comment>
<protein>
    <submittedName>
        <fullName evidence="3">CIA30 family protein</fullName>
    </submittedName>
</protein>
<proteinExistence type="inferred from homology"/>
<dbReference type="AlphaFoldDB" id="A0A4U0EP78"/>
<evidence type="ECO:0000256" key="1">
    <source>
        <dbReference type="ARBA" id="ARBA00007884"/>
    </source>
</evidence>
<dbReference type="InterPro" id="IPR039131">
    <property type="entry name" value="NDUFAF1"/>
</dbReference>
<evidence type="ECO:0000313" key="4">
    <source>
        <dbReference type="Proteomes" id="UP000307657"/>
    </source>
</evidence>
<dbReference type="InterPro" id="IPR013857">
    <property type="entry name" value="NADH-UbQ_OxRdtase-assoc_prot30"/>
</dbReference>
<dbReference type="EMBL" id="SUPL01000007">
    <property type="protein sequence ID" value="TJY33371.1"/>
    <property type="molecule type" value="Genomic_DNA"/>
</dbReference>
<dbReference type="OrthoDB" id="442188at2"/>
<evidence type="ECO:0000313" key="3">
    <source>
        <dbReference type="EMBL" id="TJY33371.1"/>
    </source>
</evidence>
<feature type="domain" description="NADH:ubiquinone oxidoreductase intermediate-associated protein 30" evidence="2">
    <location>
        <begin position="18"/>
        <end position="167"/>
    </location>
</feature>
<dbReference type="PANTHER" id="PTHR13194">
    <property type="entry name" value="COMPLEX I INTERMEDIATE-ASSOCIATED PROTEIN 30"/>
    <property type="match status" value="1"/>
</dbReference>
<dbReference type="InterPro" id="IPR008979">
    <property type="entry name" value="Galactose-bd-like_sf"/>
</dbReference>
<reference evidence="3 4" key="1">
    <citation type="submission" date="2019-04" db="EMBL/GenBank/DDBJ databases">
        <title>Lacinutrix sp. nov., isolated from marine water.</title>
        <authorList>
            <person name="Kim W."/>
        </authorList>
    </citation>
    <scope>NUCLEOTIDE SEQUENCE [LARGE SCALE GENOMIC DNA]</scope>
    <source>
        <strain evidence="3 4">CAU 1491</strain>
    </source>
</reference>
<keyword evidence="4" id="KW-1185">Reference proteome</keyword>
<evidence type="ECO:0000259" key="2">
    <source>
        <dbReference type="Pfam" id="PF08547"/>
    </source>
</evidence>
<dbReference type="Proteomes" id="UP000307657">
    <property type="component" value="Unassembled WGS sequence"/>
</dbReference>
<accession>A0A4U0EP78</accession>